<dbReference type="Proteomes" id="UP001432027">
    <property type="component" value="Unassembled WGS sequence"/>
</dbReference>
<proteinExistence type="predicted"/>
<dbReference type="EMBL" id="BTSX01000002">
    <property type="protein sequence ID" value="GMS85302.1"/>
    <property type="molecule type" value="Genomic_DNA"/>
</dbReference>
<organism evidence="2 3">
    <name type="scientific">Pristionchus entomophagus</name>
    <dbReference type="NCBI Taxonomy" id="358040"/>
    <lineage>
        <taxon>Eukaryota</taxon>
        <taxon>Metazoa</taxon>
        <taxon>Ecdysozoa</taxon>
        <taxon>Nematoda</taxon>
        <taxon>Chromadorea</taxon>
        <taxon>Rhabditida</taxon>
        <taxon>Rhabditina</taxon>
        <taxon>Diplogasteromorpha</taxon>
        <taxon>Diplogasteroidea</taxon>
        <taxon>Neodiplogasteridae</taxon>
        <taxon>Pristionchus</taxon>
    </lineage>
</organism>
<evidence type="ECO:0000313" key="3">
    <source>
        <dbReference type="Proteomes" id="UP001432027"/>
    </source>
</evidence>
<reference evidence="2" key="1">
    <citation type="submission" date="2023-10" db="EMBL/GenBank/DDBJ databases">
        <title>Genome assembly of Pristionchus species.</title>
        <authorList>
            <person name="Yoshida K."/>
            <person name="Sommer R.J."/>
        </authorList>
    </citation>
    <scope>NUCLEOTIDE SEQUENCE</scope>
    <source>
        <strain evidence="2">RS0144</strain>
    </source>
</reference>
<name>A0AAV5SPK8_9BILA</name>
<comment type="caution">
    <text evidence="2">The sequence shown here is derived from an EMBL/GenBank/DDBJ whole genome shotgun (WGS) entry which is preliminary data.</text>
</comment>
<evidence type="ECO:0000256" key="1">
    <source>
        <dbReference type="SAM" id="Phobius"/>
    </source>
</evidence>
<gene>
    <name evidence="2" type="ORF">PENTCL1PPCAC_7477</name>
</gene>
<accession>A0AAV5SPK8</accession>
<feature type="non-terminal residue" evidence="2">
    <location>
        <position position="1"/>
    </location>
</feature>
<dbReference type="AlphaFoldDB" id="A0AAV5SPK8"/>
<feature type="transmembrane region" description="Helical" evidence="1">
    <location>
        <begin position="54"/>
        <end position="75"/>
    </location>
</feature>
<keyword evidence="1" id="KW-0812">Transmembrane</keyword>
<evidence type="ECO:0008006" key="4">
    <source>
        <dbReference type="Google" id="ProtNLM"/>
    </source>
</evidence>
<keyword evidence="3" id="KW-1185">Reference proteome</keyword>
<evidence type="ECO:0000313" key="2">
    <source>
        <dbReference type="EMBL" id="GMS85302.1"/>
    </source>
</evidence>
<sequence length="79" mass="9178">SFEEINGKITEITDQFVSTATDIRKELVDWFELPSKIREHVDSTIRSVMKLENLVQILLSLLWVLVFLLCIKFVLEVIA</sequence>
<keyword evidence="1" id="KW-1133">Transmembrane helix</keyword>
<keyword evidence="1" id="KW-0472">Membrane</keyword>
<protein>
    <recommendedName>
        <fullName evidence="4">DUF1640 domain-containing protein</fullName>
    </recommendedName>
</protein>